<dbReference type="InterPro" id="IPR036634">
    <property type="entry name" value="PRD_sf"/>
</dbReference>
<gene>
    <name evidence="8" type="ORF">P7H59_07330</name>
</gene>
<dbReference type="Pfam" id="PF05043">
    <property type="entry name" value="Mga"/>
    <property type="match status" value="1"/>
</dbReference>
<dbReference type="SUPFAM" id="SSF46785">
    <property type="entry name" value="Winged helix' DNA-binding domain"/>
    <property type="match status" value="1"/>
</dbReference>
<evidence type="ECO:0000256" key="2">
    <source>
        <dbReference type="ARBA" id="ARBA00022737"/>
    </source>
</evidence>
<name>A0ABU3FQT3_9ENTE</name>
<proteinExistence type="predicted"/>
<dbReference type="Gene3D" id="1.10.1790.10">
    <property type="entry name" value="PRD domain"/>
    <property type="match status" value="2"/>
</dbReference>
<dbReference type="InterPro" id="IPR036095">
    <property type="entry name" value="PTS_EIIB-like_sf"/>
</dbReference>
<reference evidence="8 9" key="1">
    <citation type="submission" date="2023-03" db="EMBL/GenBank/DDBJ databases">
        <authorList>
            <person name="Shen W."/>
            <person name="Cai J."/>
        </authorList>
    </citation>
    <scope>NUCLEOTIDE SEQUENCE [LARGE SCALE GENOMIC DNA]</scope>
    <source>
        <strain evidence="8 9">B101</strain>
    </source>
</reference>
<feature type="domain" description="PRD" evidence="7">
    <location>
        <begin position="296"/>
        <end position="403"/>
    </location>
</feature>
<dbReference type="PROSITE" id="PS51099">
    <property type="entry name" value="PTS_EIIB_TYPE_2"/>
    <property type="match status" value="1"/>
</dbReference>
<keyword evidence="1" id="KW-0808">Transferase</keyword>
<dbReference type="PANTHER" id="PTHR30185">
    <property type="entry name" value="CRYPTIC BETA-GLUCOSIDE BGL OPERON ANTITERMINATOR"/>
    <property type="match status" value="1"/>
</dbReference>
<accession>A0ABU3FQT3</accession>
<evidence type="ECO:0000259" key="6">
    <source>
        <dbReference type="PROSITE" id="PS51099"/>
    </source>
</evidence>
<dbReference type="PANTHER" id="PTHR30185:SF18">
    <property type="entry name" value="TRANSCRIPTIONAL REGULATOR MTLR"/>
    <property type="match status" value="1"/>
</dbReference>
<comment type="caution">
    <text evidence="8">The sequence shown here is derived from an EMBL/GenBank/DDBJ whole genome shotgun (WGS) entry which is preliminary data.</text>
</comment>
<dbReference type="InterPro" id="IPR036390">
    <property type="entry name" value="WH_DNA-bd_sf"/>
</dbReference>
<evidence type="ECO:0000256" key="5">
    <source>
        <dbReference type="ARBA" id="ARBA00023163"/>
    </source>
</evidence>
<dbReference type="Pfam" id="PF00874">
    <property type="entry name" value="PRD"/>
    <property type="match status" value="2"/>
</dbReference>
<keyword evidence="2" id="KW-0677">Repeat</keyword>
<keyword evidence="4" id="KW-0010">Activator</keyword>
<dbReference type="CDD" id="cd05568">
    <property type="entry name" value="PTS_IIB_bgl_like"/>
    <property type="match status" value="1"/>
</dbReference>
<keyword evidence="9" id="KW-1185">Reference proteome</keyword>
<feature type="domain" description="PRD" evidence="7">
    <location>
        <begin position="180"/>
        <end position="292"/>
    </location>
</feature>
<dbReference type="EMBL" id="JARQBN010000011">
    <property type="protein sequence ID" value="MDT2828271.1"/>
    <property type="molecule type" value="Genomic_DNA"/>
</dbReference>
<dbReference type="SUPFAM" id="SSF52794">
    <property type="entry name" value="PTS system IIB component-like"/>
    <property type="match status" value="1"/>
</dbReference>
<dbReference type="InterPro" id="IPR036388">
    <property type="entry name" value="WH-like_DNA-bd_sf"/>
</dbReference>
<dbReference type="PROSITE" id="PS51372">
    <property type="entry name" value="PRD_2"/>
    <property type="match status" value="2"/>
</dbReference>
<evidence type="ECO:0000256" key="4">
    <source>
        <dbReference type="ARBA" id="ARBA00023159"/>
    </source>
</evidence>
<dbReference type="InterPro" id="IPR007737">
    <property type="entry name" value="Mga_HTH"/>
</dbReference>
<organism evidence="8 9">
    <name type="scientific">Enterococcus viikkiensis</name>
    <dbReference type="NCBI Taxonomy" id="930854"/>
    <lineage>
        <taxon>Bacteria</taxon>
        <taxon>Bacillati</taxon>
        <taxon>Bacillota</taxon>
        <taxon>Bacilli</taxon>
        <taxon>Lactobacillales</taxon>
        <taxon>Enterococcaceae</taxon>
        <taxon>Enterococcus</taxon>
    </lineage>
</organism>
<dbReference type="RefSeq" id="WP_311819097.1">
    <property type="nucleotide sequence ID" value="NZ_JARQBN010000011.1"/>
</dbReference>
<evidence type="ECO:0000256" key="3">
    <source>
        <dbReference type="ARBA" id="ARBA00023015"/>
    </source>
</evidence>
<dbReference type="Pfam" id="PF08279">
    <property type="entry name" value="HTH_11"/>
    <property type="match status" value="1"/>
</dbReference>
<dbReference type="Gene3D" id="3.40.50.2300">
    <property type="match status" value="1"/>
</dbReference>
<evidence type="ECO:0000259" key="7">
    <source>
        <dbReference type="PROSITE" id="PS51372"/>
    </source>
</evidence>
<dbReference type="InterPro" id="IPR013011">
    <property type="entry name" value="PTS_EIIB_2"/>
</dbReference>
<protein>
    <submittedName>
        <fullName evidence="8">PRD domain-containing protein</fullName>
    </submittedName>
</protein>
<sequence>MGTKNNREQRLLLLLTKRHDYVTSDELSELLGTSQKTIYRLIKKINQEHGGGLIQSEKGRGYKLNYEKYISQTATRGGQRSQYSPQERRNRVMEELLLSSPKAKNVYALFEEYYVGESVIFNDEQLIADALQRYELKLQRKQRTLAVSGKEVNIRRAIADLIQLHNIIEIEELKNHSELNFNTYDVLFILDQLKLIEKQLSMTIPYPYNVNIFSHLYILISRLRKVQHLPEEELNPLSSKEQAGLEQDLRLYEVAEAAIKNVENYLHSLLPESEVYYLYQYLTSSRMQGSLSKVTKFSTKVVEITNTYLKEMSQRLNIPIKGDSIFLDLGNHIKPMINRLEHGIHVKNSLLDQIKMTYDTIFTDVTEVSKAISQRFDLPSINEDENGFITLYFARIIETNQLPIRTVIMCTTGVGTSELLRVKIEKKFPELEIVDVVASRDAQRFTEKYPGVDLILTTINVSDTIPINSLLVSAMFTADDQNRLQQKIEAIYDER</sequence>
<evidence type="ECO:0000313" key="9">
    <source>
        <dbReference type="Proteomes" id="UP001265301"/>
    </source>
</evidence>
<dbReference type="Proteomes" id="UP001265301">
    <property type="component" value="Unassembled WGS sequence"/>
</dbReference>
<dbReference type="InterPro" id="IPR050661">
    <property type="entry name" value="BglG_antiterminators"/>
</dbReference>
<evidence type="ECO:0000313" key="8">
    <source>
        <dbReference type="EMBL" id="MDT2828271.1"/>
    </source>
</evidence>
<evidence type="ECO:0000256" key="1">
    <source>
        <dbReference type="ARBA" id="ARBA00022679"/>
    </source>
</evidence>
<dbReference type="InterPro" id="IPR013196">
    <property type="entry name" value="HTH_11"/>
</dbReference>
<dbReference type="Gene3D" id="1.10.10.10">
    <property type="entry name" value="Winged helix-like DNA-binding domain superfamily/Winged helix DNA-binding domain"/>
    <property type="match status" value="1"/>
</dbReference>
<keyword evidence="5" id="KW-0804">Transcription</keyword>
<keyword evidence="3" id="KW-0805">Transcription regulation</keyword>
<dbReference type="SUPFAM" id="SSF63520">
    <property type="entry name" value="PTS-regulatory domain, PRD"/>
    <property type="match status" value="2"/>
</dbReference>
<feature type="domain" description="PTS EIIB type-2" evidence="6">
    <location>
        <begin position="404"/>
        <end position="495"/>
    </location>
</feature>
<dbReference type="InterPro" id="IPR011608">
    <property type="entry name" value="PRD"/>
</dbReference>